<keyword evidence="1" id="KW-1133">Transmembrane helix</keyword>
<sequence>MIMMLIIKHAIVLFYQEVPPLRDGWRTATACFGSDIKCSQYELQCPPGSHIALGRLWYGRKTGIEVCLFGVSNCNTTAARVCCNYNSRDEFWEFTEANRSSVVERCEGKQSCKDWAPRSSSTPSSHYVYMTYACLTVSNSVGMCTQTTLTSNSLFLEFNLSQDYKLPSLINGTNDCSCRITAENCHAKLNMTTSTSSASSDMSSESRSTHFVSTNGADETTTIATKDTNGGNKEGLIIGITVAVVLIILILVAIAMLCLCVRIKRKEAVRRDSIRNTNIFYSFPQDLEDTESIQCSNAVSTPREATMFPADLFQPDLGTNIKAPKESTVGRLQFESYTNEHVTKDQGIYSENNGEFSRMPNDSFASETSEETIAFDNETVHIMPENGDVKTSMNGVKSVSFDQNALYAKVIKEGKTKL</sequence>
<organism evidence="3 4">
    <name type="scientific">Mya arenaria</name>
    <name type="common">Soft-shell clam</name>
    <dbReference type="NCBI Taxonomy" id="6604"/>
    <lineage>
        <taxon>Eukaryota</taxon>
        <taxon>Metazoa</taxon>
        <taxon>Spiralia</taxon>
        <taxon>Lophotrochozoa</taxon>
        <taxon>Mollusca</taxon>
        <taxon>Bivalvia</taxon>
        <taxon>Autobranchia</taxon>
        <taxon>Heteroconchia</taxon>
        <taxon>Euheterodonta</taxon>
        <taxon>Imparidentia</taxon>
        <taxon>Neoheterodontei</taxon>
        <taxon>Myida</taxon>
        <taxon>Myoidea</taxon>
        <taxon>Myidae</taxon>
        <taxon>Mya</taxon>
    </lineage>
</organism>
<keyword evidence="2" id="KW-0732">Signal</keyword>
<reference evidence="3" key="1">
    <citation type="submission" date="2022-11" db="EMBL/GenBank/DDBJ databases">
        <title>Centuries of genome instability and evolution in soft-shell clam transmissible cancer (bioRxiv).</title>
        <authorList>
            <person name="Hart S.F.M."/>
            <person name="Yonemitsu M.A."/>
            <person name="Giersch R.M."/>
            <person name="Beal B.F."/>
            <person name="Arriagada G."/>
            <person name="Davis B.W."/>
            <person name="Ostrander E.A."/>
            <person name="Goff S.P."/>
            <person name="Metzger M.J."/>
        </authorList>
    </citation>
    <scope>NUCLEOTIDE SEQUENCE</scope>
    <source>
        <strain evidence="3">MELC-2E11</strain>
        <tissue evidence="3">Siphon/mantle</tissue>
    </source>
</reference>
<dbReference type="Gene3D" id="2.60.120.740">
    <property type="match status" value="1"/>
</dbReference>
<evidence type="ECO:0000313" key="3">
    <source>
        <dbReference type="EMBL" id="WAR08990.1"/>
    </source>
</evidence>
<dbReference type="CDD" id="cd22823">
    <property type="entry name" value="Gal_Rha_Lectin"/>
    <property type="match status" value="1"/>
</dbReference>
<dbReference type="InterPro" id="IPR043159">
    <property type="entry name" value="Lectin_gal-bd_sf"/>
</dbReference>
<dbReference type="Proteomes" id="UP001164746">
    <property type="component" value="Chromosome 6"/>
</dbReference>
<name>A0ABY7EG48_MYAAR</name>
<dbReference type="EMBL" id="CP111017">
    <property type="protein sequence ID" value="WAR08990.1"/>
    <property type="molecule type" value="Genomic_DNA"/>
</dbReference>
<accession>A0ABY7EG48</accession>
<evidence type="ECO:0000256" key="2">
    <source>
        <dbReference type="SAM" id="SignalP"/>
    </source>
</evidence>
<proteinExistence type="predicted"/>
<protein>
    <submittedName>
        <fullName evidence="3">Uncharacterized protein</fullName>
    </submittedName>
</protein>
<evidence type="ECO:0000313" key="4">
    <source>
        <dbReference type="Proteomes" id="UP001164746"/>
    </source>
</evidence>
<gene>
    <name evidence="3" type="ORF">MAR_018948</name>
</gene>
<feature type="transmembrane region" description="Helical" evidence="1">
    <location>
        <begin position="236"/>
        <end position="261"/>
    </location>
</feature>
<keyword evidence="1" id="KW-0472">Membrane</keyword>
<feature type="chain" id="PRO_5045897602" evidence="2">
    <location>
        <begin position="16"/>
        <end position="418"/>
    </location>
</feature>
<feature type="signal peptide" evidence="2">
    <location>
        <begin position="1"/>
        <end position="15"/>
    </location>
</feature>
<keyword evidence="4" id="KW-1185">Reference proteome</keyword>
<evidence type="ECO:0000256" key="1">
    <source>
        <dbReference type="SAM" id="Phobius"/>
    </source>
</evidence>
<keyword evidence="1" id="KW-0812">Transmembrane</keyword>